<dbReference type="InterPro" id="IPR013148">
    <property type="entry name" value="Glyco_hydro_32_N"/>
</dbReference>
<sequence length="489" mass="56317">MYTGKGFERSELGDIDIIEHQGLFHLFHLVLPNHDYIAHAVSHDGFLWKRVKNPLFIGEPGDWDDDMLWTMHVSADPDGPAAFRMFYTGLSRKEDGKIQRIGLARSNDLYHWEKVSSANYPLSISSPFYEENINEGRNWVSCRDPFFFREGDRRYLLVNARVPFGPIARRGCIGLAEERTPDEFEWKPPLFFPRMYDDVEVPGLHKIANRYYLFGNIKEDVKVHYWYSDSLDSDFEAFASNVLLPRGNYAARVLPYKGKFLVWNFFNSLSDPVKILPPPTELIVNSNGQLSLKSYWLFDEKVQSRKENKDLFPVQRLLKNPTASINHDSSSLSMTSKSGYEIFMIKGRASDFRLKCRISFNGPGKTGLVFRSDREANGHYVSLDLIAGLAQARIWGTREGGGIENAFRYDIIQNNHFDPHPEQAYDVELVTYGGYMELSIDGRIILRYVDTTYIEQESLGFYVESAEIHLEGLKVEILDGPLEEDHQLF</sequence>
<dbReference type="SUPFAM" id="SSF75005">
    <property type="entry name" value="Arabinanase/levansucrase/invertase"/>
    <property type="match status" value="1"/>
</dbReference>
<feature type="domain" description="Glycosyl hydrolase family 32 N-terminal" evidence="4">
    <location>
        <begin position="17"/>
        <end position="158"/>
    </location>
</feature>
<keyword evidence="6" id="KW-1185">Reference proteome</keyword>
<dbReference type="Gene3D" id="2.60.120.560">
    <property type="entry name" value="Exo-inulinase, domain 1"/>
    <property type="match status" value="1"/>
</dbReference>
<keyword evidence="2 5" id="KW-0378">Hydrolase</keyword>
<proteinExistence type="inferred from homology"/>
<dbReference type="SMART" id="SM00640">
    <property type="entry name" value="Glyco_32"/>
    <property type="match status" value="1"/>
</dbReference>
<dbReference type="InterPro" id="IPR023296">
    <property type="entry name" value="Glyco_hydro_beta-prop_sf"/>
</dbReference>
<evidence type="ECO:0000256" key="1">
    <source>
        <dbReference type="ARBA" id="ARBA00009902"/>
    </source>
</evidence>
<dbReference type="EC" id="3.2.1.26" evidence="5"/>
<dbReference type="Proteomes" id="UP000587760">
    <property type="component" value="Unassembled WGS sequence"/>
</dbReference>
<evidence type="ECO:0000259" key="4">
    <source>
        <dbReference type="Pfam" id="PF00251"/>
    </source>
</evidence>
<evidence type="ECO:0000313" key="6">
    <source>
        <dbReference type="Proteomes" id="UP000587760"/>
    </source>
</evidence>
<name>A0A841REG4_9SPIO</name>
<dbReference type="Pfam" id="PF00251">
    <property type="entry name" value="Glyco_hydro_32N"/>
    <property type="match status" value="1"/>
</dbReference>
<dbReference type="CDD" id="cd18609">
    <property type="entry name" value="GH32-like"/>
    <property type="match status" value="1"/>
</dbReference>
<dbReference type="GO" id="GO:0004564">
    <property type="term" value="F:beta-fructofuranosidase activity"/>
    <property type="evidence" value="ECO:0007669"/>
    <property type="project" value="UniProtKB-EC"/>
</dbReference>
<keyword evidence="3 5" id="KW-0326">Glycosidase</keyword>
<dbReference type="InterPro" id="IPR001362">
    <property type="entry name" value="Glyco_hydro_32"/>
</dbReference>
<gene>
    <name evidence="5" type="ORF">HNR50_003070</name>
</gene>
<dbReference type="GO" id="GO:0005975">
    <property type="term" value="P:carbohydrate metabolic process"/>
    <property type="evidence" value="ECO:0007669"/>
    <property type="project" value="InterPro"/>
</dbReference>
<dbReference type="AlphaFoldDB" id="A0A841REG4"/>
<dbReference type="EMBL" id="JACHGJ010000006">
    <property type="protein sequence ID" value="MBB6481390.1"/>
    <property type="molecule type" value="Genomic_DNA"/>
</dbReference>
<organism evidence="5 6">
    <name type="scientific">Spirochaeta isovalerica</name>
    <dbReference type="NCBI Taxonomy" id="150"/>
    <lineage>
        <taxon>Bacteria</taxon>
        <taxon>Pseudomonadati</taxon>
        <taxon>Spirochaetota</taxon>
        <taxon>Spirochaetia</taxon>
        <taxon>Spirochaetales</taxon>
        <taxon>Spirochaetaceae</taxon>
        <taxon>Spirochaeta</taxon>
    </lineage>
</organism>
<comment type="similarity">
    <text evidence="1">Belongs to the glycosyl hydrolase 32 family.</text>
</comment>
<dbReference type="Gene3D" id="2.115.10.20">
    <property type="entry name" value="Glycosyl hydrolase domain, family 43"/>
    <property type="match status" value="1"/>
</dbReference>
<protein>
    <submittedName>
        <fullName evidence="5">Beta-fructofuranosidase</fullName>
        <ecNumber evidence="5">3.2.1.26</ecNumber>
    </submittedName>
</protein>
<dbReference type="RefSeq" id="WP_184747640.1">
    <property type="nucleotide sequence ID" value="NZ_JACHGJ010000006.1"/>
</dbReference>
<evidence type="ECO:0000256" key="2">
    <source>
        <dbReference type="ARBA" id="ARBA00022801"/>
    </source>
</evidence>
<evidence type="ECO:0000256" key="3">
    <source>
        <dbReference type="ARBA" id="ARBA00023295"/>
    </source>
</evidence>
<comment type="caution">
    <text evidence="5">The sequence shown here is derived from an EMBL/GenBank/DDBJ whole genome shotgun (WGS) entry which is preliminary data.</text>
</comment>
<evidence type="ECO:0000313" key="5">
    <source>
        <dbReference type="EMBL" id="MBB6481390.1"/>
    </source>
</evidence>
<reference evidence="5 6" key="1">
    <citation type="submission" date="2020-08" db="EMBL/GenBank/DDBJ databases">
        <title>Genomic Encyclopedia of Type Strains, Phase IV (KMG-IV): sequencing the most valuable type-strain genomes for metagenomic binning, comparative biology and taxonomic classification.</title>
        <authorList>
            <person name="Goeker M."/>
        </authorList>
    </citation>
    <scope>NUCLEOTIDE SEQUENCE [LARGE SCALE GENOMIC DNA]</scope>
    <source>
        <strain evidence="5 6">DSM 2461</strain>
    </source>
</reference>
<accession>A0A841REG4</accession>